<dbReference type="SUPFAM" id="SSF48403">
    <property type="entry name" value="Ankyrin repeat"/>
    <property type="match status" value="2"/>
</dbReference>
<name>A0A2I0R462_9FLAO</name>
<evidence type="ECO:0000256" key="1">
    <source>
        <dbReference type="ARBA" id="ARBA00022737"/>
    </source>
</evidence>
<evidence type="ECO:0000313" key="5">
    <source>
        <dbReference type="EMBL" id="PKR81366.1"/>
    </source>
</evidence>
<dbReference type="OrthoDB" id="2575953at2"/>
<dbReference type="InterPro" id="IPR036770">
    <property type="entry name" value="Ankyrin_rpt-contain_sf"/>
</dbReference>
<feature type="chain" id="PRO_5014194682" evidence="4">
    <location>
        <begin position="19"/>
        <end position="485"/>
    </location>
</feature>
<sequence>MKAFLSISLVFVSMTIFAQKNIFLGNEFWNENTSIEEVKSEIDKGNSPTEFSQFNFDATAYAILNKAPLETILFLLEIEGNEVTKITHDARNYLMWAAYRGNYELTKILMEKGADIHILDDKGNNLQTFTAMGGVTDHRIYDLFTAYDLKLDAPNRAGATAIHYLAQHIEDVKAFDYFIANGFDIEAKDNHGNTVFHYASSQGNIELLDQLIAIGFNPKEVNDNNENALFFAAKGKRRFSNELPVFEYLVKKGLNPRLTNIAGNNLLHFIAASNKNENVYTYLIDQNLDIQKENDEGNNPLMIAAMRKNEVGLSILYARTKDKTIINDKGYNLLTYALRTKNAGLAERVLKAGLDFKIIDKSGDNLITHLVATFDERNRKFFEHYFEILQKKGVKVQDKTIHLATAMENEALVTILLNSKVDINAKNKHGLTALQLAAMKGHDTKFLRFLIEKGADKNTITDFDESVYDLAKSNELLSGDLEFLK</sequence>
<reference evidence="5 6" key="1">
    <citation type="submission" date="2017-12" db="EMBL/GenBank/DDBJ databases">
        <title>The draft genome sequence of Brumimicrobium saltpan LHR20.</title>
        <authorList>
            <person name="Do Z.-J."/>
            <person name="Luo H.-R."/>
        </authorList>
    </citation>
    <scope>NUCLEOTIDE SEQUENCE [LARGE SCALE GENOMIC DNA]</scope>
    <source>
        <strain evidence="5 6">LHR20</strain>
    </source>
</reference>
<feature type="repeat" description="ANK" evidence="3">
    <location>
        <begin position="191"/>
        <end position="223"/>
    </location>
</feature>
<accession>A0A2I0R462</accession>
<dbReference type="Proteomes" id="UP000236654">
    <property type="component" value="Unassembled WGS sequence"/>
</dbReference>
<dbReference type="AlphaFoldDB" id="A0A2I0R462"/>
<evidence type="ECO:0000313" key="6">
    <source>
        <dbReference type="Proteomes" id="UP000236654"/>
    </source>
</evidence>
<keyword evidence="2 3" id="KW-0040">ANK repeat</keyword>
<proteinExistence type="predicted"/>
<comment type="caution">
    <text evidence="5">The sequence shown here is derived from an EMBL/GenBank/DDBJ whole genome shotgun (WGS) entry which is preliminary data.</text>
</comment>
<dbReference type="InterPro" id="IPR002110">
    <property type="entry name" value="Ankyrin_rpt"/>
</dbReference>
<dbReference type="EMBL" id="PJNI01000003">
    <property type="protein sequence ID" value="PKR81366.1"/>
    <property type="molecule type" value="Genomic_DNA"/>
</dbReference>
<dbReference type="Pfam" id="PF12796">
    <property type="entry name" value="Ank_2"/>
    <property type="match status" value="3"/>
</dbReference>
<dbReference type="SMART" id="SM00248">
    <property type="entry name" value="ANK"/>
    <property type="match status" value="9"/>
</dbReference>
<protein>
    <submittedName>
        <fullName evidence="5">Uncharacterized protein</fullName>
    </submittedName>
</protein>
<dbReference type="RefSeq" id="WP_101333847.1">
    <property type="nucleotide sequence ID" value="NZ_PJNI01000003.1"/>
</dbReference>
<dbReference type="Gene3D" id="1.25.40.20">
    <property type="entry name" value="Ankyrin repeat-containing domain"/>
    <property type="match status" value="2"/>
</dbReference>
<feature type="repeat" description="ANK" evidence="3">
    <location>
        <begin position="429"/>
        <end position="462"/>
    </location>
</feature>
<dbReference type="PANTHER" id="PTHR24198">
    <property type="entry name" value="ANKYRIN REPEAT AND PROTEIN KINASE DOMAIN-CONTAINING PROTEIN"/>
    <property type="match status" value="1"/>
</dbReference>
<gene>
    <name evidence="5" type="ORF">CW751_04735</name>
</gene>
<organism evidence="5 6">
    <name type="scientific">Brumimicrobium salinarum</name>
    <dbReference type="NCBI Taxonomy" id="2058658"/>
    <lineage>
        <taxon>Bacteria</taxon>
        <taxon>Pseudomonadati</taxon>
        <taxon>Bacteroidota</taxon>
        <taxon>Flavobacteriia</taxon>
        <taxon>Flavobacteriales</taxon>
        <taxon>Crocinitomicaceae</taxon>
        <taxon>Brumimicrobium</taxon>
    </lineage>
</organism>
<feature type="signal peptide" evidence="4">
    <location>
        <begin position="1"/>
        <end position="18"/>
    </location>
</feature>
<evidence type="ECO:0000256" key="4">
    <source>
        <dbReference type="SAM" id="SignalP"/>
    </source>
</evidence>
<dbReference type="PROSITE" id="PS50297">
    <property type="entry name" value="ANK_REP_REGION"/>
    <property type="match status" value="3"/>
</dbReference>
<feature type="repeat" description="ANK" evidence="3">
    <location>
        <begin position="89"/>
        <end position="121"/>
    </location>
</feature>
<keyword evidence="4" id="KW-0732">Signal</keyword>
<evidence type="ECO:0000256" key="2">
    <source>
        <dbReference type="ARBA" id="ARBA00023043"/>
    </source>
</evidence>
<dbReference type="PANTHER" id="PTHR24198:SF165">
    <property type="entry name" value="ANKYRIN REPEAT-CONTAINING PROTEIN-RELATED"/>
    <property type="match status" value="1"/>
</dbReference>
<dbReference type="PROSITE" id="PS50088">
    <property type="entry name" value="ANK_REPEAT"/>
    <property type="match status" value="3"/>
</dbReference>
<keyword evidence="6" id="KW-1185">Reference proteome</keyword>
<keyword evidence="1" id="KW-0677">Repeat</keyword>
<evidence type="ECO:0000256" key="3">
    <source>
        <dbReference type="PROSITE-ProRule" id="PRU00023"/>
    </source>
</evidence>
<dbReference type="Pfam" id="PF00023">
    <property type="entry name" value="Ank"/>
    <property type="match status" value="1"/>
</dbReference>